<dbReference type="VEuPathDB" id="VectorBase:RSAN_031677"/>
<dbReference type="InterPro" id="IPR034857">
    <property type="entry name" value="PB1_TFG"/>
</dbReference>
<dbReference type="PROSITE" id="PS51745">
    <property type="entry name" value="PB1"/>
    <property type="match status" value="1"/>
</dbReference>
<organism evidence="3 4">
    <name type="scientific">Rhipicephalus sanguineus</name>
    <name type="common">Brown dog tick</name>
    <name type="synonym">Ixodes sanguineus</name>
    <dbReference type="NCBI Taxonomy" id="34632"/>
    <lineage>
        <taxon>Eukaryota</taxon>
        <taxon>Metazoa</taxon>
        <taxon>Ecdysozoa</taxon>
        <taxon>Arthropoda</taxon>
        <taxon>Chelicerata</taxon>
        <taxon>Arachnida</taxon>
        <taxon>Acari</taxon>
        <taxon>Parasitiformes</taxon>
        <taxon>Ixodida</taxon>
        <taxon>Ixodoidea</taxon>
        <taxon>Ixodidae</taxon>
        <taxon>Rhipicephalinae</taxon>
        <taxon>Rhipicephalus</taxon>
        <taxon>Rhipicephalus</taxon>
    </lineage>
</organism>
<name>A0A9D4T7M0_RHISA</name>
<reference evidence="3" key="2">
    <citation type="submission" date="2021-09" db="EMBL/GenBank/DDBJ databases">
        <authorList>
            <person name="Jia N."/>
            <person name="Wang J."/>
            <person name="Shi W."/>
            <person name="Du L."/>
            <person name="Sun Y."/>
            <person name="Zhan W."/>
            <person name="Jiang J."/>
            <person name="Wang Q."/>
            <person name="Zhang B."/>
            <person name="Ji P."/>
            <person name="Sakyi L.B."/>
            <person name="Cui X."/>
            <person name="Yuan T."/>
            <person name="Jiang B."/>
            <person name="Yang W."/>
            <person name="Lam T.T.-Y."/>
            <person name="Chang Q."/>
            <person name="Ding S."/>
            <person name="Wang X."/>
            <person name="Zhu J."/>
            <person name="Ruan X."/>
            <person name="Zhao L."/>
            <person name="Wei J."/>
            <person name="Que T."/>
            <person name="Du C."/>
            <person name="Cheng J."/>
            <person name="Dai P."/>
            <person name="Han X."/>
            <person name="Huang E."/>
            <person name="Gao Y."/>
            <person name="Liu J."/>
            <person name="Shao H."/>
            <person name="Ye R."/>
            <person name="Li L."/>
            <person name="Wei W."/>
            <person name="Wang X."/>
            <person name="Wang C."/>
            <person name="Huo Q."/>
            <person name="Li W."/>
            <person name="Guo W."/>
            <person name="Chen H."/>
            <person name="Chen S."/>
            <person name="Zhou L."/>
            <person name="Zhou L."/>
            <person name="Ni X."/>
            <person name="Tian J."/>
            <person name="Zhou Y."/>
            <person name="Sheng Y."/>
            <person name="Liu T."/>
            <person name="Pan Y."/>
            <person name="Xia L."/>
            <person name="Li J."/>
            <person name="Zhao F."/>
            <person name="Cao W."/>
        </authorList>
    </citation>
    <scope>NUCLEOTIDE SEQUENCE</scope>
    <source>
        <strain evidence="3">Rsan-2018</strain>
        <tissue evidence="3">Larvae</tissue>
    </source>
</reference>
<dbReference type="EMBL" id="JABSTV010001246">
    <property type="protein sequence ID" value="KAH7976423.1"/>
    <property type="molecule type" value="Genomic_DNA"/>
</dbReference>
<dbReference type="InterPro" id="IPR000270">
    <property type="entry name" value="PB1_dom"/>
</dbReference>
<dbReference type="GO" id="GO:0051536">
    <property type="term" value="F:iron-sulfur cluster binding"/>
    <property type="evidence" value="ECO:0007669"/>
    <property type="project" value="InterPro"/>
</dbReference>
<comment type="caution">
    <text evidence="3">The sequence shown here is derived from an EMBL/GenBank/DDBJ whole genome shotgun (WGS) entry which is preliminary data.</text>
</comment>
<evidence type="ECO:0000313" key="4">
    <source>
        <dbReference type="Proteomes" id="UP000821837"/>
    </source>
</evidence>
<dbReference type="PANTHER" id="PTHR15335">
    <property type="entry name" value="PROTEIN TFG"/>
    <property type="match status" value="1"/>
</dbReference>
<dbReference type="VEuPathDB" id="VectorBase:RSAN_057122"/>
<dbReference type="GO" id="GO:0070971">
    <property type="term" value="C:endoplasmic reticulum exit site"/>
    <property type="evidence" value="ECO:0007669"/>
    <property type="project" value="TreeGrafter"/>
</dbReference>
<proteinExistence type="predicted"/>
<protein>
    <recommendedName>
        <fullName evidence="2">PB1 domain-containing protein</fullName>
    </recommendedName>
</protein>
<dbReference type="Pfam" id="PF00564">
    <property type="entry name" value="PB1"/>
    <property type="match status" value="1"/>
</dbReference>
<dbReference type="AlphaFoldDB" id="A0A9D4T7M0"/>
<dbReference type="CDD" id="cd06401">
    <property type="entry name" value="PB1_TFG"/>
    <property type="match status" value="1"/>
</dbReference>
<feature type="region of interest" description="Disordered" evidence="1">
    <location>
        <begin position="1"/>
        <end position="25"/>
    </location>
</feature>
<dbReference type="GO" id="GO:0048208">
    <property type="term" value="P:COPII vesicle coating"/>
    <property type="evidence" value="ECO:0007669"/>
    <property type="project" value="InterPro"/>
</dbReference>
<reference evidence="3" key="1">
    <citation type="journal article" date="2020" name="Cell">
        <title>Large-Scale Comparative Analyses of Tick Genomes Elucidate Their Genetic Diversity and Vector Capacities.</title>
        <authorList>
            <consortium name="Tick Genome and Microbiome Consortium (TIGMIC)"/>
            <person name="Jia N."/>
            <person name="Wang J."/>
            <person name="Shi W."/>
            <person name="Du L."/>
            <person name="Sun Y."/>
            <person name="Zhan W."/>
            <person name="Jiang J.F."/>
            <person name="Wang Q."/>
            <person name="Zhang B."/>
            <person name="Ji P."/>
            <person name="Bell-Sakyi L."/>
            <person name="Cui X.M."/>
            <person name="Yuan T.T."/>
            <person name="Jiang B.G."/>
            <person name="Yang W.F."/>
            <person name="Lam T.T."/>
            <person name="Chang Q.C."/>
            <person name="Ding S.J."/>
            <person name="Wang X.J."/>
            <person name="Zhu J.G."/>
            <person name="Ruan X.D."/>
            <person name="Zhao L."/>
            <person name="Wei J.T."/>
            <person name="Ye R.Z."/>
            <person name="Que T.C."/>
            <person name="Du C.H."/>
            <person name="Zhou Y.H."/>
            <person name="Cheng J.X."/>
            <person name="Dai P.F."/>
            <person name="Guo W.B."/>
            <person name="Han X.H."/>
            <person name="Huang E.J."/>
            <person name="Li L.F."/>
            <person name="Wei W."/>
            <person name="Gao Y.C."/>
            <person name="Liu J.Z."/>
            <person name="Shao H.Z."/>
            <person name="Wang X."/>
            <person name="Wang C.C."/>
            <person name="Yang T.C."/>
            <person name="Huo Q.B."/>
            <person name="Li W."/>
            <person name="Chen H.Y."/>
            <person name="Chen S.E."/>
            <person name="Zhou L.G."/>
            <person name="Ni X.B."/>
            <person name="Tian J.H."/>
            <person name="Sheng Y."/>
            <person name="Liu T."/>
            <person name="Pan Y.S."/>
            <person name="Xia L.Y."/>
            <person name="Li J."/>
            <person name="Zhao F."/>
            <person name="Cao W.C."/>
        </authorList>
    </citation>
    <scope>NUCLEOTIDE SEQUENCE</scope>
    <source>
        <strain evidence="3">Rsan-2018</strain>
    </source>
</reference>
<dbReference type="Proteomes" id="UP000821837">
    <property type="component" value="Chromosome 10"/>
</dbReference>
<dbReference type="Gene3D" id="3.40.50.740">
    <property type="match status" value="1"/>
</dbReference>
<evidence type="ECO:0000256" key="1">
    <source>
        <dbReference type="SAM" id="MobiDB-lite"/>
    </source>
</evidence>
<dbReference type="PANTHER" id="PTHR15335:SF7">
    <property type="entry name" value="PROTEIN TFG"/>
    <property type="match status" value="1"/>
</dbReference>
<dbReference type="GO" id="GO:0016651">
    <property type="term" value="F:oxidoreductase activity, acting on NAD(P)H"/>
    <property type="evidence" value="ECO:0007669"/>
    <property type="project" value="InterPro"/>
</dbReference>
<dbReference type="InterPro" id="IPR053793">
    <property type="entry name" value="PB1-like"/>
</dbReference>
<dbReference type="SUPFAM" id="SSF53706">
    <property type="entry name" value="Formate dehydrogenase/DMSO reductase, domains 1-3"/>
    <property type="match status" value="1"/>
</dbReference>
<dbReference type="Gene3D" id="3.10.20.90">
    <property type="entry name" value="Phosphatidylinositol 3-kinase Catalytic Subunit, Chain A, domain 1"/>
    <property type="match status" value="1"/>
</dbReference>
<sequence>MAPTTTTMAEGTHSQTRHQRADVEASTFPQLDLSGKLIIKAQLGDDIRRIPIHNEDITYDELILMMQRVFRGKLSSNDEVTVKYKDEADGDLITIFDSSDLSFAIQCSRILKLTIFVNHQPVPLEPDESKHIRKELQEIRNVVNRLLDRFEPRHFVTNSSEPEDSAGERAINLLTEICLVSLVQGHHGDRGAELADAVLPGAAYTEKQATYVNTEGRAQQTLPAVPPPGLAREDWKVVRALSEAVGLPLPYNSLSEVRGRMNEVAPHLTCYGERQELLVSDDDAKAGKVELSLQEPIRPQLLALRDFYMTDVISRASPTMAQCVQAVDQQATRPY</sequence>
<feature type="compositionally biased region" description="Polar residues" evidence="1">
    <location>
        <begin position="1"/>
        <end position="14"/>
    </location>
</feature>
<dbReference type="InterPro" id="IPR015405">
    <property type="entry name" value="NDUFS1-like_C"/>
</dbReference>
<dbReference type="Pfam" id="PF00384">
    <property type="entry name" value="Molybdopterin"/>
    <property type="match status" value="1"/>
</dbReference>
<dbReference type="SMART" id="SM00666">
    <property type="entry name" value="PB1"/>
    <property type="match status" value="1"/>
</dbReference>
<dbReference type="InterPro" id="IPR033512">
    <property type="entry name" value="TFG"/>
</dbReference>
<dbReference type="InterPro" id="IPR006656">
    <property type="entry name" value="Mopterin_OxRdtase"/>
</dbReference>
<feature type="domain" description="PB1" evidence="2">
    <location>
        <begin position="36"/>
        <end position="118"/>
    </location>
</feature>
<evidence type="ECO:0000313" key="3">
    <source>
        <dbReference type="EMBL" id="KAH7976423.1"/>
    </source>
</evidence>
<dbReference type="Pfam" id="PF09326">
    <property type="entry name" value="NADH_dhqG_C"/>
    <property type="match status" value="1"/>
</dbReference>
<evidence type="ECO:0000259" key="2">
    <source>
        <dbReference type="PROSITE" id="PS51745"/>
    </source>
</evidence>
<dbReference type="GO" id="GO:0042802">
    <property type="term" value="F:identical protein binding"/>
    <property type="evidence" value="ECO:0007669"/>
    <property type="project" value="InterPro"/>
</dbReference>
<keyword evidence="4" id="KW-1185">Reference proteome</keyword>
<gene>
    <name evidence="3" type="ORF">HPB52_013765</name>
</gene>
<dbReference type="SUPFAM" id="SSF54277">
    <property type="entry name" value="CAD &amp; PB1 domains"/>
    <property type="match status" value="1"/>
</dbReference>
<accession>A0A9D4T7M0</accession>